<comment type="caution">
    <text evidence="2">The sequence shown here is derived from an EMBL/GenBank/DDBJ whole genome shotgun (WGS) entry which is preliminary data.</text>
</comment>
<proteinExistence type="predicted"/>
<accession>A0A933SH49</accession>
<sequence length="542" mass="62023">MKLRRTIALFQLLALLAPAAAPAATKLEGEYQLMLELRKTGFNRNFRWDWNSNEYDTYNNAQLRLFTTPRAGVETFVKVEAAYRPNGENDGARPEFKYREMHLRFRRTMGKREWDNYLFSRQDRFWVEPYQVQVFDNGQHGFRLDPLLYGRGDWQGVRSEYKGDHGFNMTFVAGDRSNQVDPGNYNYLRPYSPLDSLNAAHALRTDDLYVFRVRREFLKEAKLKLGFLVTRSENWSSADSVSNTTGRLPKVPGRGVWAMDGHARVLGSDVNFVYAEAYPHFATGNGVRSELTIGKRSTGVQLPDAALFEGEIRSLRLGTPRTGFVNVVPIWWSRGQSWYNPTGAPSGNETGFLVQSYYLVPERAITLTHNFGWVSSDLDRKLGTRYSYDEMYVEFVNGFTGKLAYRSIDNYGYTFAGLKRDPHNDLITEVQVESRLAWLRVQAKLADIGNPQLAKQVFVVEQSINVTPKTKFYNRFAFGNDPDKLRKAIFTQLQYRPTGSMDLFVQYGPDYIGGGSFPVDEGSLNGGGDQFDQFKFILKGYF</sequence>
<feature type="chain" id="PRO_5037772148" description="Alginate export domain-containing protein" evidence="1">
    <location>
        <begin position="24"/>
        <end position="542"/>
    </location>
</feature>
<dbReference type="EMBL" id="JACRIW010000087">
    <property type="protein sequence ID" value="MBI5170243.1"/>
    <property type="molecule type" value="Genomic_DNA"/>
</dbReference>
<protein>
    <recommendedName>
        <fullName evidence="4">Alginate export domain-containing protein</fullName>
    </recommendedName>
</protein>
<evidence type="ECO:0008006" key="4">
    <source>
        <dbReference type="Google" id="ProtNLM"/>
    </source>
</evidence>
<evidence type="ECO:0000256" key="1">
    <source>
        <dbReference type="SAM" id="SignalP"/>
    </source>
</evidence>
<dbReference type="AlphaFoldDB" id="A0A933SH49"/>
<gene>
    <name evidence="2" type="ORF">HZA61_12205</name>
</gene>
<organism evidence="2 3">
    <name type="scientific">Eiseniibacteriota bacterium</name>
    <dbReference type="NCBI Taxonomy" id="2212470"/>
    <lineage>
        <taxon>Bacteria</taxon>
        <taxon>Candidatus Eiseniibacteriota</taxon>
    </lineage>
</organism>
<reference evidence="2" key="1">
    <citation type="submission" date="2020-07" db="EMBL/GenBank/DDBJ databases">
        <title>Huge and variable diversity of episymbiotic CPR bacteria and DPANN archaea in groundwater ecosystems.</title>
        <authorList>
            <person name="He C.Y."/>
            <person name="Keren R."/>
            <person name="Whittaker M."/>
            <person name="Farag I.F."/>
            <person name="Doudna J."/>
            <person name="Cate J.H.D."/>
            <person name="Banfield J.F."/>
        </authorList>
    </citation>
    <scope>NUCLEOTIDE SEQUENCE</scope>
    <source>
        <strain evidence="2">NC_groundwater_1813_Pr3_B-0.1um_71_17</strain>
    </source>
</reference>
<feature type="signal peptide" evidence="1">
    <location>
        <begin position="1"/>
        <end position="23"/>
    </location>
</feature>
<name>A0A933SH49_UNCEI</name>
<dbReference type="Proteomes" id="UP000696931">
    <property type="component" value="Unassembled WGS sequence"/>
</dbReference>
<evidence type="ECO:0000313" key="2">
    <source>
        <dbReference type="EMBL" id="MBI5170243.1"/>
    </source>
</evidence>
<evidence type="ECO:0000313" key="3">
    <source>
        <dbReference type="Proteomes" id="UP000696931"/>
    </source>
</evidence>
<keyword evidence="1" id="KW-0732">Signal</keyword>